<accession>A0A0A9HB92</accession>
<reference evidence="1" key="1">
    <citation type="submission" date="2014-09" db="EMBL/GenBank/DDBJ databases">
        <authorList>
            <person name="Magalhaes I.L.F."/>
            <person name="Oliveira U."/>
            <person name="Santos F.R."/>
            <person name="Vidigal T.H.D.A."/>
            <person name="Brescovit A.D."/>
            <person name="Santos A.J."/>
        </authorList>
    </citation>
    <scope>NUCLEOTIDE SEQUENCE</scope>
    <source>
        <tissue evidence="1">Shoot tissue taken approximately 20 cm above the soil surface</tissue>
    </source>
</reference>
<evidence type="ECO:0000313" key="1">
    <source>
        <dbReference type="EMBL" id="JAE34027.1"/>
    </source>
</evidence>
<dbReference type="AlphaFoldDB" id="A0A0A9HB92"/>
<name>A0A0A9HB92_ARUDO</name>
<proteinExistence type="predicted"/>
<protein>
    <submittedName>
        <fullName evidence="1">Uncharacterized protein</fullName>
    </submittedName>
</protein>
<sequence length="18" mass="1921">MFFVGSAVLFISNGPFTS</sequence>
<reference evidence="1" key="2">
    <citation type="journal article" date="2015" name="Data Brief">
        <title>Shoot transcriptome of the giant reed, Arundo donax.</title>
        <authorList>
            <person name="Barrero R.A."/>
            <person name="Guerrero F.D."/>
            <person name="Moolhuijzen P."/>
            <person name="Goolsby J.A."/>
            <person name="Tidwell J."/>
            <person name="Bellgard S.E."/>
            <person name="Bellgard M.I."/>
        </authorList>
    </citation>
    <scope>NUCLEOTIDE SEQUENCE</scope>
    <source>
        <tissue evidence="1">Shoot tissue taken approximately 20 cm above the soil surface</tissue>
    </source>
</reference>
<dbReference type="EMBL" id="GBRH01163869">
    <property type="protein sequence ID" value="JAE34027.1"/>
    <property type="molecule type" value="Transcribed_RNA"/>
</dbReference>
<organism evidence="1">
    <name type="scientific">Arundo donax</name>
    <name type="common">Giant reed</name>
    <name type="synonym">Donax arundinaceus</name>
    <dbReference type="NCBI Taxonomy" id="35708"/>
    <lineage>
        <taxon>Eukaryota</taxon>
        <taxon>Viridiplantae</taxon>
        <taxon>Streptophyta</taxon>
        <taxon>Embryophyta</taxon>
        <taxon>Tracheophyta</taxon>
        <taxon>Spermatophyta</taxon>
        <taxon>Magnoliopsida</taxon>
        <taxon>Liliopsida</taxon>
        <taxon>Poales</taxon>
        <taxon>Poaceae</taxon>
        <taxon>PACMAD clade</taxon>
        <taxon>Arundinoideae</taxon>
        <taxon>Arundineae</taxon>
        <taxon>Arundo</taxon>
    </lineage>
</organism>